<evidence type="ECO:0000259" key="2">
    <source>
        <dbReference type="Pfam" id="PF00535"/>
    </source>
</evidence>
<dbReference type="SUPFAM" id="SSF53448">
    <property type="entry name" value="Nucleotide-diphospho-sugar transferases"/>
    <property type="match status" value="1"/>
</dbReference>
<keyword evidence="1" id="KW-0472">Membrane</keyword>
<dbReference type="AlphaFoldDB" id="A0A1D8P3M4"/>
<dbReference type="InterPro" id="IPR001173">
    <property type="entry name" value="Glyco_trans_2-like"/>
</dbReference>
<accession>A0A1D8P3M4</accession>
<dbReference type="RefSeq" id="WP_070235325.1">
    <property type="nucleotide sequence ID" value="NZ_CP017478.1"/>
</dbReference>
<dbReference type="STRING" id="1850246.LPB138_00170"/>
<organism evidence="3 4">
    <name type="scientific">Urechidicola croceus</name>
    <dbReference type="NCBI Taxonomy" id="1850246"/>
    <lineage>
        <taxon>Bacteria</taxon>
        <taxon>Pseudomonadati</taxon>
        <taxon>Bacteroidota</taxon>
        <taxon>Flavobacteriia</taxon>
        <taxon>Flavobacteriales</taxon>
        <taxon>Flavobacteriaceae</taxon>
        <taxon>Urechidicola</taxon>
    </lineage>
</organism>
<dbReference type="PANTHER" id="PTHR43685:SF2">
    <property type="entry name" value="GLYCOSYLTRANSFERASE 2-LIKE DOMAIN-CONTAINING PROTEIN"/>
    <property type="match status" value="1"/>
</dbReference>
<feature type="transmembrane region" description="Helical" evidence="1">
    <location>
        <begin position="267"/>
        <end position="284"/>
    </location>
</feature>
<feature type="transmembrane region" description="Helical" evidence="1">
    <location>
        <begin position="291"/>
        <end position="311"/>
    </location>
</feature>
<dbReference type="Pfam" id="PF00535">
    <property type="entry name" value="Glycos_transf_2"/>
    <property type="match status" value="1"/>
</dbReference>
<dbReference type="InterPro" id="IPR029044">
    <property type="entry name" value="Nucleotide-diphossugar_trans"/>
</dbReference>
<keyword evidence="1" id="KW-0812">Transmembrane</keyword>
<keyword evidence="1" id="KW-1133">Transmembrane helix</keyword>
<evidence type="ECO:0000313" key="4">
    <source>
        <dbReference type="Proteomes" id="UP000176050"/>
    </source>
</evidence>
<feature type="domain" description="Glycosyltransferase 2-like" evidence="2">
    <location>
        <begin position="6"/>
        <end position="135"/>
    </location>
</feature>
<evidence type="ECO:0000256" key="1">
    <source>
        <dbReference type="SAM" id="Phobius"/>
    </source>
</evidence>
<dbReference type="PANTHER" id="PTHR43685">
    <property type="entry name" value="GLYCOSYLTRANSFERASE"/>
    <property type="match status" value="1"/>
</dbReference>
<keyword evidence="3" id="KW-0808">Transferase</keyword>
<dbReference type="OrthoDB" id="9813550at2"/>
<gene>
    <name evidence="3" type="ORF">LPB138_00170</name>
</gene>
<reference evidence="3 4" key="1">
    <citation type="submission" date="2016-10" db="EMBL/GenBank/DDBJ databases">
        <title>Lutibacter sp. LPB0138, isolated from marine gastropod.</title>
        <authorList>
            <person name="Kim E."/>
            <person name="Yi H."/>
        </authorList>
    </citation>
    <scope>NUCLEOTIDE SEQUENCE [LARGE SCALE GENOMIC DNA]</scope>
    <source>
        <strain evidence="3 4">LPB0138</strain>
    </source>
</reference>
<dbReference type="Proteomes" id="UP000176050">
    <property type="component" value="Chromosome"/>
</dbReference>
<proteinExistence type="predicted"/>
<dbReference type="Gene3D" id="3.90.550.10">
    <property type="entry name" value="Spore Coat Polysaccharide Biosynthesis Protein SpsA, Chain A"/>
    <property type="match status" value="1"/>
</dbReference>
<dbReference type="GO" id="GO:0016740">
    <property type="term" value="F:transferase activity"/>
    <property type="evidence" value="ECO:0007669"/>
    <property type="project" value="UniProtKB-KW"/>
</dbReference>
<protein>
    <submittedName>
        <fullName evidence="3">Glycosyl transferase family 2</fullName>
    </submittedName>
</protein>
<dbReference type="EMBL" id="CP017478">
    <property type="protein sequence ID" value="AOW19195.1"/>
    <property type="molecule type" value="Genomic_DNA"/>
</dbReference>
<name>A0A1D8P3M4_9FLAO</name>
<dbReference type="InterPro" id="IPR050834">
    <property type="entry name" value="Glycosyltransf_2"/>
</dbReference>
<dbReference type="KEGG" id="lul:LPB138_00170"/>
<keyword evidence="4" id="KW-1185">Reference proteome</keyword>
<evidence type="ECO:0000313" key="3">
    <source>
        <dbReference type="EMBL" id="AOW19195.1"/>
    </source>
</evidence>
<sequence length="317" mass="36807">MKLYFSIVIPVYNRPQEIDELLNSLTFQTYKDDYEIVIVEDNSENKCEEVIQKYKDKLTISYFVNIENIGAGKSRNYGMQQAKGNYFIILDSDVLLPTHYLETVKLALTKNYTDAFGGADAAHKSFTALQKAINYSMTSVLTTGGIRGKKNSLGKFQPRSFNMGLSKIAFEKTNGYSEMKYGEDIDLTFRLWNAGFETQFIEEAFVYHKRRTNIEEFYKQTNNFGGARPKLNRRYPETSKPTFWFPTLFIFGFDFSILLLFFGWWIFVIPFVLYFTAIFIDSLLQNKNIKVAFLSIITTYIQFAGYGLGFLKSYFKK</sequence>